<gene>
    <name evidence="10" type="ORF">MBAV_004140</name>
</gene>
<keyword evidence="5 8" id="KW-1133">Transmembrane helix</keyword>
<feature type="transmembrane region" description="Helical" evidence="8">
    <location>
        <begin position="21"/>
        <end position="43"/>
    </location>
</feature>
<keyword evidence="11" id="KW-1185">Reference proteome</keyword>
<reference evidence="10 11" key="1">
    <citation type="submission" date="2015-02" db="EMBL/GenBank/DDBJ databases">
        <title>Single-cell genomics of uncultivated deep-branching MTB reveals a conserved set of magnetosome genes.</title>
        <authorList>
            <person name="Kolinko S."/>
            <person name="Richter M."/>
            <person name="Glockner F.O."/>
            <person name="Brachmann A."/>
            <person name="Schuler D."/>
        </authorList>
    </citation>
    <scope>NUCLEOTIDE SEQUENCE [LARGE SCALE GENOMIC DNA]</scope>
    <source>
        <strain evidence="10">TM-1</strain>
    </source>
</reference>
<feature type="transmembrane region" description="Helical" evidence="8">
    <location>
        <begin position="244"/>
        <end position="266"/>
    </location>
</feature>
<evidence type="ECO:0000256" key="1">
    <source>
        <dbReference type="ARBA" id="ARBA00004651"/>
    </source>
</evidence>
<evidence type="ECO:0000256" key="8">
    <source>
        <dbReference type="SAM" id="Phobius"/>
    </source>
</evidence>
<evidence type="ECO:0000256" key="3">
    <source>
        <dbReference type="ARBA" id="ARBA00022475"/>
    </source>
</evidence>
<feature type="transmembrane region" description="Helical" evidence="8">
    <location>
        <begin position="49"/>
        <end position="70"/>
    </location>
</feature>
<comment type="similarity">
    <text evidence="2 7">Belongs to the cytochrome c oxidase subunit 3 family.</text>
</comment>
<dbReference type="InterPro" id="IPR000298">
    <property type="entry name" value="Cyt_c_oxidase-like_su3"/>
</dbReference>
<name>A0A0F3GSK1_9BACT</name>
<dbReference type="InterPro" id="IPR024791">
    <property type="entry name" value="Cyt_c/ubiquinol_Oxase_su3"/>
</dbReference>
<dbReference type="EMBL" id="LACI01001788">
    <property type="protein sequence ID" value="KJU83668.1"/>
    <property type="molecule type" value="Genomic_DNA"/>
</dbReference>
<dbReference type="Gene3D" id="1.10.287.70">
    <property type="match status" value="1"/>
</dbReference>
<evidence type="ECO:0000313" key="11">
    <source>
        <dbReference type="Proteomes" id="UP000033423"/>
    </source>
</evidence>
<dbReference type="SUPFAM" id="SSF81452">
    <property type="entry name" value="Cytochrome c oxidase subunit III-like"/>
    <property type="match status" value="1"/>
</dbReference>
<dbReference type="PROSITE" id="PS50253">
    <property type="entry name" value="COX3"/>
    <property type="match status" value="1"/>
</dbReference>
<feature type="domain" description="Heme-copper oxidase subunit III family profile" evidence="9">
    <location>
        <begin position="12"/>
        <end position="265"/>
    </location>
</feature>
<dbReference type="InterPro" id="IPR035973">
    <property type="entry name" value="Cyt_c_oxidase_su3-like_sf"/>
</dbReference>
<comment type="subcellular location">
    <subcellularLocation>
        <location evidence="1 7">Cell membrane</location>
        <topology evidence="1 7">Multi-pass membrane protein</topology>
    </subcellularLocation>
</comment>
<comment type="caution">
    <text evidence="10">The sequence shown here is derived from an EMBL/GenBank/DDBJ whole genome shotgun (WGS) entry which is preliminary data.</text>
</comment>
<evidence type="ECO:0000313" key="10">
    <source>
        <dbReference type="EMBL" id="KJU83668.1"/>
    </source>
</evidence>
<dbReference type="AlphaFoldDB" id="A0A0F3GSK1"/>
<organism evidence="10 11">
    <name type="scientific">Candidatus Magnetobacterium bavaricum</name>
    <dbReference type="NCBI Taxonomy" id="29290"/>
    <lineage>
        <taxon>Bacteria</taxon>
        <taxon>Pseudomonadati</taxon>
        <taxon>Nitrospirota</taxon>
        <taxon>Thermodesulfovibrionia</taxon>
        <taxon>Thermodesulfovibrionales</taxon>
        <taxon>Candidatus Magnetobacteriaceae</taxon>
        <taxon>Candidatus Magnetobacterium</taxon>
    </lineage>
</organism>
<evidence type="ECO:0000256" key="7">
    <source>
        <dbReference type="RuleBase" id="RU003376"/>
    </source>
</evidence>
<keyword evidence="6 8" id="KW-0472">Membrane</keyword>
<feature type="transmembrane region" description="Helical" evidence="8">
    <location>
        <begin position="199"/>
        <end position="224"/>
    </location>
</feature>
<dbReference type="PANTHER" id="PTHR11403:SF2">
    <property type="entry name" value="CYTOCHROME BO(3) UBIQUINOL OXIDASE SUBUNIT 3"/>
    <property type="match status" value="1"/>
</dbReference>
<dbReference type="InterPro" id="IPR013833">
    <property type="entry name" value="Cyt_c_oxidase_su3_a-hlx"/>
</dbReference>
<dbReference type="GO" id="GO:0016491">
    <property type="term" value="F:oxidoreductase activity"/>
    <property type="evidence" value="ECO:0007669"/>
    <property type="project" value="UniProtKB-KW"/>
</dbReference>
<evidence type="ECO:0000256" key="4">
    <source>
        <dbReference type="ARBA" id="ARBA00022692"/>
    </source>
</evidence>
<keyword evidence="4 7" id="KW-0812">Transmembrane</keyword>
<dbReference type="PANTHER" id="PTHR11403">
    <property type="entry name" value="CYTOCHROME C OXIDASE SUBUNIT III"/>
    <property type="match status" value="1"/>
</dbReference>
<dbReference type="GO" id="GO:0005886">
    <property type="term" value="C:plasma membrane"/>
    <property type="evidence" value="ECO:0007669"/>
    <property type="project" value="UniProtKB-SubCell"/>
</dbReference>
<dbReference type="Proteomes" id="UP000033423">
    <property type="component" value="Unassembled WGS sequence"/>
</dbReference>
<dbReference type="PATRIC" id="fig|29290.4.peg.5482"/>
<dbReference type="Gene3D" id="1.20.120.80">
    <property type="entry name" value="Cytochrome c oxidase, subunit III, four-helix bundle"/>
    <property type="match status" value="1"/>
</dbReference>
<evidence type="ECO:0000256" key="6">
    <source>
        <dbReference type="ARBA" id="ARBA00023136"/>
    </source>
</evidence>
<evidence type="ECO:0000256" key="5">
    <source>
        <dbReference type="ARBA" id="ARBA00022989"/>
    </source>
</evidence>
<dbReference type="GO" id="GO:0004129">
    <property type="term" value="F:cytochrome-c oxidase activity"/>
    <property type="evidence" value="ECO:0007669"/>
    <property type="project" value="InterPro"/>
</dbReference>
<protein>
    <submittedName>
        <fullName evidence="10">Cytochrome C oxidase subunit III</fullName>
        <ecNumber evidence="10">1.9.3.1</ecNumber>
    </submittedName>
</protein>
<keyword evidence="3" id="KW-1003">Cell membrane</keyword>
<feature type="transmembrane region" description="Helical" evidence="8">
    <location>
        <begin position="127"/>
        <end position="147"/>
    </location>
</feature>
<evidence type="ECO:0000259" key="9">
    <source>
        <dbReference type="PROSITE" id="PS50253"/>
    </source>
</evidence>
<keyword evidence="10" id="KW-0560">Oxidoreductase</keyword>
<evidence type="ECO:0000256" key="2">
    <source>
        <dbReference type="ARBA" id="ARBA00010581"/>
    </source>
</evidence>
<dbReference type="EC" id="1.9.3.1" evidence="10"/>
<accession>A0A0F3GSK1</accession>
<dbReference type="Pfam" id="PF00510">
    <property type="entry name" value="COX3"/>
    <property type="match status" value="1"/>
</dbReference>
<dbReference type="GO" id="GO:0019646">
    <property type="term" value="P:aerobic electron transport chain"/>
    <property type="evidence" value="ECO:0007669"/>
    <property type="project" value="InterPro"/>
</dbReference>
<sequence>MEGVVNGKMKEKHHHHHEVELSVWPLVVAVGAFLVPIAFMLAYSWGVRFLGLLVAGVAVGTLVVGLFGWVQEVHSKKEDGGLSKLAVIVFIISEVALFGGLFSGYLYTMLPEDIWPPASTPAGVPPLALAVLLSVFLISSSGTMHMAEEKLEHGDVNGYKGWLTFTFILGCLFLSFMALEWYKLISHEHFTISTNAYGTFFFTITGFHGSHVIVGLIMQAFLLILASQNKIGKKKLTFSKVTGLYWHFVDVVWLMVFAFMYVIPYFKVGQ</sequence>
<feature type="transmembrane region" description="Helical" evidence="8">
    <location>
        <begin position="159"/>
        <end position="179"/>
    </location>
</feature>
<dbReference type="CDD" id="cd00386">
    <property type="entry name" value="Heme_Cu_Oxidase_III_like"/>
    <property type="match status" value="1"/>
</dbReference>
<proteinExistence type="inferred from homology"/>
<feature type="transmembrane region" description="Helical" evidence="8">
    <location>
        <begin position="82"/>
        <end position="107"/>
    </location>
</feature>